<organism evidence="3">
    <name type="scientific">Trichodesmium erythraeum (strain IMS101)</name>
    <dbReference type="NCBI Taxonomy" id="203124"/>
    <lineage>
        <taxon>Bacteria</taxon>
        <taxon>Bacillati</taxon>
        <taxon>Cyanobacteriota</taxon>
        <taxon>Cyanophyceae</taxon>
        <taxon>Oscillatoriophycideae</taxon>
        <taxon>Oscillatoriales</taxon>
        <taxon>Microcoleaceae</taxon>
        <taxon>Trichodesmium</taxon>
    </lineage>
</organism>
<dbReference type="Pfam" id="PF07444">
    <property type="entry name" value="Ycf66_N"/>
    <property type="match status" value="1"/>
</dbReference>
<feature type="transmembrane region" description="Helical" evidence="2">
    <location>
        <begin position="63"/>
        <end position="84"/>
    </location>
</feature>
<dbReference type="EMBL" id="CP000393">
    <property type="protein sequence ID" value="ABG52768.1"/>
    <property type="molecule type" value="Genomic_DNA"/>
</dbReference>
<dbReference type="RefSeq" id="WP_011613099.1">
    <property type="nucleotide sequence ID" value="NC_008312.1"/>
</dbReference>
<feature type="compositionally biased region" description="Basic and acidic residues" evidence="1">
    <location>
        <begin position="220"/>
        <end position="235"/>
    </location>
</feature>
<gene>
    <name evidence="3" type="ordered locus">Tery_3709</name>
</gene>
<dbReference type="eggNOG" id="COG0515">
    <property type="taxonomic scope" value="Bacteria"/>
</dbReference>
<feature type="compositionally biased region" description="Basic and acidic residues" evidence="1">
    <location>
        <begin position="193"/>
        <end position="210"/>
    </location>
</feature>
<keyword evidence="2" id="KW-0812">Transmembrane</keyword>
<keyword evidence="2" id="KW-1133">Transmembrane helix</keyword>
<feature type="region of interest" description="Disordered" evidence="1">
    <location>
        <begin position="123"/>
        <end position="295"/>
    </location>
</feature>
<feature type="transmembrane region" description="Helical" evidence="2">
    <location>
        <begin position="38"/>
        <end position="57"/>
    </location>
</feature>
<feature type="transmembrane region" description="Helical" evidence="2">
    <location>
        <begin position="6"/>
        <end position="26"/>
    </location>
</feature>
<sequence>MVNLGFGFQTLMGVILALAGAGLYFMRAWRPKLARDHDIFFAAIGLLSGGILIFQGWRLDPILAFGQFLLTGSTMFFAAEAISLRGLTTKQAKERTSPIVDEERSVSPFYSYGETGFDELEPLEEYPPKRRIRGARDDGYSRSDYYEDDYRRRPTRRSNYDQPGEPKPKLRKRSTRSEDYSRSYQDWETSVDPENRGPRYDSRENFRDDNGQENISSPYRSRDSWETSTYEEKVSRNRSGQSTPIASYSEEKTPRTRKIRPPEASSTSREANPTNYVEYTPMDYTDNDVDGSTNS</sequence>
<dbReference type="STRING" id="203124.Tery_3709"/>
<dbReference type="KEGG" id="ter:Tery_3709"/>
<feature type="compositionally biased region" description="Basic and acidic residues" evidence="1">
    <location>
        <begin position="134"/>
        <end position="152"/>
    </location>
</feature>
<evidence type="ECO:0000256" key="1">
    <source>
        <dbReference type="SAM" id="MobiDB-lite"/>
    </source>
</evidence>
<evidence type="ECO:0008006" key="4">
    <source>
        <dbReference type="Google" id="ProtNLM"/>
    </source>
</evidence>
<dbReference type="HOGENOM" id="CLU_076895_0_0_3"/>
<evidence type="ECO:0000256" key="2">
    <source>
        <dbReference type="SAM" id="Phobius"/>
    </source>
</evidence>
<reference evidence="3" key="1">
    <citation type="submission" date="2006-06" db="EMBL/GenBank/DDBJ databases">
        <title>Complete sequence of Trichodesmium erythraeum IMS101.</title>
        <authorList>
            <consortium name="US DOE Joint Genome Institute"/>
            <person name="Copeland A."/>
            <person name="Lucas S."/>
            <person name="Lapidus A."/>
            <person name="Barry K."/>
            <person name="Detter J.C."/>
            <person name="Glavina del Rio T."/>
            <person name="Hammon N."/>
            <person name="Israni S."/>
            <person name="Dalin E."/>
            <person name="Tice H."/>
            <person name="Pitluck S."/>
            <person name="Kiss H."/>
            <person name="Munk A.C."/>
            <person name="Brettin T."/>
            <person name="Bruce D."/>
            <person name="Han C."/>
            <person name="Tapia R."/>
            <person name="Gilna P."/>
            <person name="Schmutz J."/>
            <person name="Larimer F."/>
            <person name="Land M."/>
            <person name="Hauser L."/>
            <person name="Kyrpides N."/>
            <person name="Kim E."/>
            <person name="Richardson P."/>
        </authorList>
    </citation>
    <scope>NUCLEOTIDE SEQUENCE [LARGE SCALE GENOMIC DNA]</scope>
    <source>
        <strain evidence="3">IMS101</strain>
    </source>
</reference>
<keyword evidence="2" id="KW-0472">Membrane</keyword>
<dbReference type="InterPro" id="IPR010004">
    <property type="entry name" value="Uncharacterised_Ycf66"/>
</dbReference>
<proteinExistence type="predicted"/>
<feature type="compositionally biased region" description="Polar residues" evidence="1">
    <location>
        <begin position="264"/>
        <end position="277"/>
    </location>
</feature>
<dbReference type="OrthoDB" id="421362at2"/>
<feature type="compositionally biased region" description="Polar residues" evidence="1">
    <location>
        <begin position="237"/>
        <end position="246"/>
    </location>
</feature>
<protein>
    <recommendedName>
        <fullName evidence="4">Ycf66-like protein</fullName>
    </recommendedName>
</protein>
<accession>Q10YA6</accession>
<dbReference type="AlphaFoldDB" id="Q10YA6"/>
<evidence type="ECO:0000313" key="3">
    <source>
        <dbReference type="EMBL" id="ABG52768.1"/>
    </source>
</evidence>
<name>Q10YA6_TRIEI</name>